<reference evidence="4" key="1">
    <citation type="submission" date="2018-06" db="EMBL/GenBank/DDBJ databases">
        <authorList>
            <person name="Zhirakovskaya E."/>
        </authorList>
    </citation>
    <scope>NUCLEOTIDE SEQUENCE</scope>
</reference>
<evidence type="ECO:0000256" key="1">
    <source>
        <dbReference type="ARBA" id="ARBA00022741"/>
    </source>
</evidence>
<evidence type="ECO:0000313" key="4">
    <source>
        <dbReference type="EMBL" id="VAW00607.1"/>
    </source>
</evidence>
<dbReference type="Gene3D" id="3.40.50.300">
    <property type="entry name" value="P-loop containing nucleotide triphosphate hydrolases"/>
    <property type="match status" value="2"/>
</dbReference>
<proteinExistence type="predicted"/>
<dbReference type="PROSITE" id="PS50893">
    <property type="entry name" value="ABC_TRANSPORTER_2"/>
    <property type="match status" value="1"/>
</dbReference>
<dbReference type="PANTHER" id="PTHR42855">
    <property type="entry name" value="ABC TRANSPORTER ATP-BINDING SUBUNIT"/>
    <property type="match status" value="1"/>
</dbReference>
<name>A0A3B0SI57_9ZZZZ</name>
<dbReference type="InterPro" id="IPR003593">
    <property type="entry name" value="AAA+_ATPase"/>
</dbReference>
<evidence type="ECO:0000259" key="3">
    <source>
        <dbReference type="PROSITE" id="PS50893"/>
    </source>
</evidence>
<keyword evidence="2" id="KW-0067">ATP-binding</keyword>
<dbReference type="AlphaFoldDB" id="A0A3B0SI57"/>
<gene>
    <name evidence="4" type="ORF">MNBD_ALPHA06-2081</name>
</gene>
<dbReference type="InterPro" id="IPR003439">
    <property type="entry name" value="ABC_transporter-like_ATP-bd"/>
</dbReference>
<dbReference type="InterPro" id="IPR051309">
    <property type="entry name" value="ABCF_ATPase"/>
</dbReference>
<feature type="non-terminal residue" evidence="4">
    <location>
        <position position="390"/>
    </location>
</feature>
<organism evidence="4">
    <name type="scientific">hydrothermal vent metagenome</name>
    <dbReference type="NCBI Taxonomy" id="652676"/>
    <lineage>
        <taxon>unclassified sequences</taxon>
        <taxon>metagenomes</taxon>
        <taxon>ecological metagenomes</taxon>
    </lineage>
</organism>
<dbReference type="InterPro" id="IPR027417">
    <property type="entry name" value="P-loop_NTPase"/>
</dbReference>
<feature type="domain" description="ABC transporter" evidence="3">
    <location>
        <begin position="6"/>
        <end position="216"/>
    </location>
</feature>
<dbReference type="SMART" id="SM00382">
    <property type="entry name" value="AAA"/>
    <property type="match status" value="1"/>
</dbReference>
<keyword evidence="1" id="KW-0547">Nucleotide-binding</keyword>
<protein>
    <submittedName>
        <fullName evidence="4">Bis-ABC ATPase Uup</fullName>
    </submittedName>
</protein>
<dbReference type="GO" id="GO:0005524">
    <property type="term" value="F:ATP binding"/>
    <property type="evidence" value="ECO:0007669"/>
    <property type="project" value="UniProtKB-KW"/>
</dbReference>
<accession>A0A3B0SI57</accession>
<dbReference type="CDD" id="cd03221">
    <property type="entry name" value="ABCF_EF-3"/>
    <property type="match status" value="1"/>
</dbReference>
<dbReference type="EMBL" id="UOEE01000299">
    <property type="protein sequence ID" value="VAW00607.1"/>
    <property type="molecule type" value="Genomic_DNA"/>
</dbReference>
<dbReference type="GO" id="GO:0016887">
    <property type="term" value="F:ATP hydrolysis activity"/>
    <property type="evidence" value="ECO:0007669"/>
    <property type="project" value="InterPro"/>
</dbReference>
<dbReference type="Pfam" id="PF00005">
    <property type="entry name" value="ABC_tran"/>
    <property type="match status" value="2"/>
</dbReference>
<dbReference type="PANTHER" id="PTHR42855:SF1">
    <property type="entry name" value="ABC TRANSPORTER DOMAIN-CONTAINING PROTEIN"/>
    <property type="match status" value="1"/>
</dbReference>
<sequence length="390" mass="42990">MAALLASLKDICLTFGQAPLLAGADMLVRKGARIALVGRNGSGKSTLLKILAGQVQADSGTRFVDPSVTVRYLDQDPDPSGFASIGEYAASDLGPGDEQWQVDALLWELKVDPASNPQTLSGGEVRRAALVRAMAAEPDLLMLDEPTNHLDLPVIEWLENTLAKTKSALVIISHDRAFAARLSSSCLWVDRGQTRELNQGFAYFEDWRDTVLAEEELDQHKIARKLLREEHWLRYGVTARRKRNQRRLADLHVLRDHKRNYNAPQGQVKLEASTAERSGKQVVEAKNLSISFGDIHPVRDFSLRILAKDRIGVVGPNGAGKSTLLNLLTERLTPDSGTVKLGTNLQIATLDQRRAVLQPNWTVAEALVNSGSDQVEINGKIKHVQAYMKD</sequence>
<evidence type="ECO:0000256" key="2">
    <source>
        <dbReference type="ARBA" id="ARBA00022840"/>
    </source>
</evidence>
<dbReference type="SUPFAM" id="SSF52540">
    <property type="entry name" value="P-loop containing nucleoside triphosphate hydrolases"/>
    <property type="match status" value="2"/>
</dbReference>